<organism evidence="1 2">
    <name type="scientific">Mucilaginibacter celer</name>
    <dbReference type="NCBI Taxonomy" id="2305508"/>
    <lineage>
        <taxon>Bacteria</taxon>
        <taxon>Pseudomonadati</taxon>
        <taxon>Bacteroidota</taxon>
        <taxon>Sphingobacteriia</taxon>
        <taxon>Sphingobacteriales</taxon>
        <taxon>Sphingobacteriaceae</taxon>
        <taxon>Mucilaginibacter</taxon>
    </lineage>
</organism>
<dbReference type="AlphaFoldDB" id="A0A494VZH2"/>
<keyword evidence="2" id="KW-1185">Reference proteome</keyword>
<dbReference type="Proteomes" id="UP000270046">
    <property type="component" value="Chromosome"/>
</dbReference>
<reference evidence="1 2" key="1">
    <citation type="submission" date="2018-10" db="EMBL/GenBank/DDBJ databases">
        <title>Genome sequencing of Mucilaginibacter sp. HYN0043.</title>
        <authorList>
            <person name="Kim M."/>
            <person name="Yi H."/>
        </authorList>
    </citation>
    <scope>NUCLEOTIDE SEQUENCE [LARGE SCALE GENOMIC DNA]</scope>
    <source>
        <strain evidence="1 2">HYN0043</strain>
    </source>
</reference>
<protein>
    <submittedName>
        <fullName evidence="1">Uncharacterized protein</fullName>
    </submittedName>
</protein>
<evidence type="ECO:0000313" key="2">
    <source>
        <dbReference type="Proteomes" id="UP000270046"/>
    </source>
</evidence>
<accession>A0A494VZH2</accession>
<evidence type="ECO:0000313" key="1">
    <source>
        <dbReference type="EMBL" id="AYL98890.1"/>
    </source>
</evidence>
<proteinExistence type="predicted"/>
<dbReference type="EMBL" id="CP032869">
    <property type="protein sequence ID" value="AYL98890.1"/>
    <property type="molecule type" value="Genomic_DNA"/>
</dbReference>
<dbReference type="KEGG" id="muh:HYN43_028050"/>
<sequence>MLVVKEYQLRLLAANFQIDCLQSGNHAHHILKGTDVCAIVILHACLPNMNQSYLAAASVLAFGPRLGLKAAIPSYKIARRPQARTFAVARVNN</sequence>
<gene>
    <name evidence="1" type="ORF">HYN43_028050</name>
</gene>
<name>A0A494VZH2_9SPHI</name>